<dbReference type="SUPFAM" id="SSF56349">
    <property type="entry name" value="DNA breaking-rejoining enzymes"/>
    <property type="match status" value="1"/>
</dbReference>
<keyword evidence="4" id="KW-0233">DNA recombination</keyword>
<dbReference type="PANTHER" id="PTHR30349:SF64">
    <property type="entry name" value="PROPHAGE INTEGRASE INTD-RELATED"/>
    <property type="match status" value="1"/>
</dbReference>
<proteinExistence type="inferred from homology"/>
<dbReference type="GO" id="GO:0006310">
    <property type="term" value="P:DNA recombination"/>
    <property type="evidence" value="ECO:0007669"/>
    <property type="project" value="UniProtKB-KW"/>
</dbReference>
<dbReference type="InterPro" id="IPR011010">
    <property type="entry name" value="DNA_brk_join_enz"/>
</dbReference>
<dbReference type="Pfam" id="PF00589">
    <property type="entry name" value="Phage_integrase"/>
    <property type="match status" value="1"/>
</dbReference>
<evidence type="ECO:0000256" key="2">
    <source>
        <dbReference type="ARBA" id="ARBA00022908"/>
    </source>
</evidence>
<gene>
    <name evidence="6" type="ORF">BSZ32_04650</name>
</gene>
<keyword evidence="2" id="KW-0229">DNA integration</keyword>
<dbReference type="AlphaFoldDB" id="A0A2S7TYM6"/>
<feature type="domain" description="Tyr recombinase" evidence="5">
    <location>
        <begin position="63"/>
        <end position="287"/>
    </location>
</feature>
<dbReference type="InterPro" id="IPR002104">
    <property type="entry name" value="Integrase_catalytic"/>
</dbReference>
<dbReference type="Pfam" id="PF13495">
    <property type="entry name" value="Phage_int_SAM_4"/>
    <property type="match status" value="1"/>
</dbReference>
<dbReference type="RefSeq" id="WP_105042351.1">
    <property type="nucleotide sequence ID" value="NZ_MQWA01000001.1"/>
</dbReference>
<dbReference type="InterPro" id="IPR010998">
    <property type="entry name" value="Integrase_recombinase_N"/>
</dbReference>
<dbReference type="OrthoDB" id="9801717at2"/>
<dbReference type="Gene3D" id="1.10.150.130">
    <property type="match status" value="1"/>
</dbReference>
<dbReference type="InterPro" id="IPR011946">
    <property type="entry name" value="Integrase_integron-type"/>
</dbReference>
<dbReference type="InterPro" id="IPR013762">
    <property type="entry name" value="Integrase-like_cat_sf"/>
</dbReference>
<dbReference type="PROSITE" id="PS51898">
    <property type="entry name" value="TYR_RECOMBINASE"/>
    <property type="match status" value="1"/>
</dbReference>
<organism evidence="6 7">
    <name type="scientific">Rubritalea profundi</name>
    <dbReference type="NCBI Taxonomy" id="1658618"/>
    <lineage>
        <taxon>Bacteria</taxon>
        <taxon>Pseudomonadati</taxon>
        <taxon>Verrucomicrobiota</taxon>
        <taxon>Verrucomicrobiia</taxon>
        <taxon>Verrucomicrobiales</taxon>
        <taxon>Rubritaleaceae</taxon>
        <taxon>Rubritalea</taxon>
    </lineage>
</organism>
<dbReference type="NCBIfam" id="TIGR02249">
    <property type="entry name" value="integrase_gron"/>
    <property type="match status" value="1"/>
</dbReference>
<dbReference type="InterPro" id="IPR004107">
    <property type="entry name" value="Integrase_SAM-like_N"/>
</dbReference>
<keyword evidence="7" id="KW-1185">Reference proteome</keyword>
<evidence type="ECO:0000313" key="7">
    <source>
        <dbReference type="Proteomes" id="UP000239907"/>
    </source>
</evidence>
<name>A0A2S7TYM6_9BACT</name>
<reference evidence="6 7" key="1">
    <citation type="submission" date="2016-12" db="EMBL/GenBank/DDBJ databases">
        <title>Study of bacterial adaptation to deep sea.</title>
        <authorList>
            <person name="Song J."/>
            <person name="Yoshizawa S."/>
            <person name="Kogure K."/>
        </authorList>
    </citation>
    <scope>NUCLEOTIDE SEQUENCE [LARGE SCALE GENOMIC DNA]</scope>
    <source>
        <strain evidence="6 7">SAORIC-165</strain>
    </source>
</reference>
<dbReference type="GO" id="GO:0015074">
    <property type="term" value="P:DNA integration"/>
    <property type="evidence" value="ECO:0007669"/>
    <property type="project" value="UniProtKB-KW"/>
</dbReference>
<evidence type="ECO:0000259" key="5">
    <source>
        <dbReference type="PROSITE" id="PS51898"/>
    </source>
</evidence>
<keyword evidence="3" id="KW-0238">DNA-binding</keyword>
<evidence type="ECO:0000256" key="1">
    <source>
        <dbReference type="ARBA" id="ARBA00008857"/>
    </source>
</evidence>
<dbReference type="GO" id="GO:0003677">
    <property type="term" value="F:DNA binding"/>
    <property type="evidence" value="ECO:0007669"/>
    <property type="project" value="UniProtKB-KW"/>
</dbReference>
<comment type="caution">
    <text evidence="6">The sequence shown here is derived from an EMBL/GenBank/DDBJ whole genome shotgun (WGS) entry which is preliminary data.</text>
</comment>
<dbReference type="Gene3D" id="1.10.443.10">
    <property type="entry name" value="Intergrase catalytic core"/>
    <property type="match status" value="1"/>
</dbReference>
<evidence type="ECO:0000256" key="4">
    <source>
        <dbReference type="ARBA" id="ARBA00023172"/>
    </source>
</evidence>
<comment type="similarity">
    <text evidence="1">Belongs to the 'phage' integrase family.</text>
</comment>
<sequence>MGDERAALSIEKATEFLTSVVHDEDCAYSTQKQALNAVAFFFKHVCGVENPIFGVKLKQTGTRIPVVLSNSETRRLFEKLDEPTIVPKKTDGRYGLAARLQYGAGLRLSELVRLRIKDIDVDRGMLTVRVGKGDKDRCTVLPKSLCKEIAEQIERAREVWTSDREAQLAGVYMPGALARKFRKAAETFEWFWLFPARQTSVDSESDIRRRHHLHGQVYNKAIKRAAVAASIEKRVTSHALRHSFATHLLENGADLRTIQVILGHEDITTTEIYLHVAIGSNGLGVVSPLDGL</sequence>
<accession>A0A2S7TYM6</accession>
<dbReference type="PANTHER" id="PTHR30349">
    <property type="entry name" value="PHAGE INTEGRASE-RELATED"/>
    <property type="match status" value="1"/>
</dbReference>
<evidence type="ECO:0000313" key="6">
    <source>
        <dbReference type="EMBL" id="PQJ27858.1"/>
    </source>
</evidence>
<dbReference type="InterPro" id="IPR050090">
    <property type="entry name" value="Tyrosine_recombinase_XerCD"/>
</dbReference>
<dbReference type="EMBL" id="MQWA01000001">
    <property type="protein sequence ID" value="PQJ27858.1"/>
    <property type="molecule type" value="Genomic_DNA"/>
</dbReference>
<evidence type="ECO:0000256" key="3">
    <source>
        <dbReference type="ARBA" id="ARBA00023125"/>
    </source>
</evidence>
<dbReference type="Proteomes" id="UP000239907">
    <property type="component" value="Unassembled WGS sequence"/>
</dbReference>
<protein>
    <recommendedName>
        <fullName evidence="5">Tyr recombinase domain-containing protein</fullName>
    </recommendedName>
</protein>